<feature type="domain" description="EamA" evidence="7">
    <location>
        <begin position="3"/>
        <end position="129"/>
    </location>
</feature>
<feature type="domain" description="EamA" evidence="7">
    <location>
        <begin position="140"/>
        <end position="262"/>
    </location>
</feature>
<dbReference type="InterPro" id="IPR000620">
    <property type="entry name" value="EamA_dom"/>
</dbReference>
<dbReference type="Pfam" id="PF00892">
    <property type="entry name" value="EamA"/>
    <property type="match status" value="2"/>
</dbReference>
<accession>A0A437QZ20</accession>
<evidence type="ECO:0000256" key="1">
    <source>
        <dbReference type="ARBA" id="ARBA00004141"/>
    </source>
</evidence>
<organism evidence="8 9">
    <name type="scientific">Hwanghaeella grinnelliae</name>
    <dbReference type="NCBI Taxonomy" id="2500179"/>
    <lineage>
        <taxon>Bacteria</taxon>
        <taxon>Pseudomonadati</taxon>
        <taxon>Pseudomonadota</taxon>
        <taxon>Alphaproteobacteria</taxon>
        <taxon>Rhodospirillales</taxon>
        <taxon>Rhodospirillaceae</taxon>
        <taxon>Hwanghaeella</taxon>
    </lineage>
</organism>
<evidence type="ECO:0000256" key="2">
    <source>
        <dbReference type="ARBA" id="ARBA00009853"/>
    </source>
</evidence>
<evidence type="ECO:0000313" key="8">
    <source>
        <dbReference type="EMBL" id="RVU39733.1"/>
    </source>
</evidence>
<dbReference type="GO" id="GO:0016020">
    <property type="term" value="C:membrane"/>
    <property type="evidence" value="ECO:0007669"/>
    <property type="project" value="UniProtKB-SubCell"/>
</dbReference>
<evidence type="ECO:0000256" key="6">
    <source>
        <dbReference type="SAM" id="Phobius"/>
    </source>
</evidence>
<dbReference type="PANTHER" id="PTHR22911:SF6">
    <property type="entry name" value="SOLUTE CARRIER FAMILY 35 MEMBER G1"/>
    <property type="match status" value="1"/>
</dbReference>
<evidence type="ECO:0000259" key="7">
    <source>
        <dbReference type="Pfam" id="PF00892"/>
    </source>
</evidence>
<evidence type="ECO:0000313" key="9">
    <source>
        <dbReference type="Proteomes" id="UP000287447"/>
    </source>
</evidence>
<comment type="caution">
    <text evidence="8">The sequence shown here is derived from an EMBL/GenBank/DDBJ whole genome shotgun (WGS) entry which is preliminary data.</text>
</comment>
<keyword evidence="9" id="KW-1185">Reference proteome</keyword>
<feature type="transmembrane region" description="Helical" evidence="6">
    <location>
        <begin position="226"/>
        <end position="246"/>
    </location>
</feature>
<keyword evidence="3 6" id="KW-0812">Transmembrane</keyword>
<protein>
    <submittedName>
        <fullName evidence="8">DMT family transporter</fullName>
    </submittedName>
</protein>
<sequence>MSLSMFGFVTNDATTKWISDDLTLFQIVFLRGLFTILLIGGFAYWRGALSYRPDRRDARILALRLFGEVGGTFCFLSALFNMPLANASAILQSMPLAVTLGAALFLGERVGWRRYSAIFIGFLGVMIIVRPGMEGFNVYALWAVAAVVFVTIRDLSTRCLSRGVPSLFVTLTTAIGVTVLSGICLPFGEWKPVESDHFLFLGGAACLVFVGYLFGIMAMRHGEIAFVAPFRYTILVWAIGLGFLVFGDIPDLWTIVGSSIVIGMGIYTFYRERVRASRLSALAARRP</sequence>
<evidence type="ECO:0000256" key="5">
    <source>
        <dbReference type="ARBA" id="ARBA00023136"/>
    </source>
</evidence>
<feature type="transmembrane region" description="Helical" evidence="6">
    <location>
        <begin position="24"/>
        <end position="45"/>
    </location>
</feature>
<comment type="subcellular location">
    <subcellularLocation>
        <location evidence="1">Membrane</location>
        <topology evidence="1">Multi-pass membrane protein</topology>
    </subcellularLocation>
</comment>
<keyword evidence="5 6" id="KW-0472">Membrane</keyword>
<dbReference type="PANTHER" id="PTHR22911">
    <property type="entry name" value="ACYL-MALONYL CONDENSING ENZYME-RELATED"/>
    <property type="match status" value="1"/>
</dbReference>
<dbReference type="AlphaFoldDB" id="A0A437QZ20"/>
<feature type="transmembrane region" description="Helical" evidence="6">
    <location>
        <begin position="167"/>
        <end position="188"/>
    </location>
</feature>
<comment type="similarity">
    <text evidence="2">Belongs to the drug/metabolite transporter (DMT) superfamily. 10 TMS drug/metabolite exporter (DME) (TC 2.A.7.3) family.</text>
</comment>
<dbReference type="Proteomes" id="UP000287447">
    <property type="component" value="Unassembled WGS sequence"/>
</dbReference>
<feature type="transmembrane region" description="Helical" evidence="6">
    <location>
        <begin position="65"/>
        <end position="83"/>
    </location>
</feature>
<proteinExistence type="inferred from homology"/>
<dbReference type="EMBL" id="SADE01000001">
    <property type="protein sequence ID" value="RVU39733.1"/>
    <property type="molecule type" value="Genomic_DNA"/>
</dbReference>
<name>A0A437QZ20_9PROT</name>
<feature type="transmembrane region" description="Helical" evidence="6">
    <location>
        <begin position="252"/>
        <end position="270"/>
    </location>
</feature>
<evidence type="ECO:0000256" key="3">
    <source>
        <dbReference type="ARBA" id="ARBA00022692"/>
    </source>
</evidence>
<dbReference type="InterPro" id="IPR037185">
    <property type="entry name" value="EmrE-like"/>
</dbReference>
<reference evidence="9" key="1">
    <citation type="submission" date="2019-01" db="EMBL/GenBank/DDBJ databases">
        <title>Gri0909 isolated from a small marine red alga.</title>
        <authorList>
            <person name="Kim J."/>
            <person name="Jeong S.E."/>
            <person name="Jeon C.O."/>
        </authorList>
    </citation>
    <scope>NUCLEOTIDE SEQUENCE [LARGE SCALE GENOMIC DNA]</scope>
    <source>
        <strain evidence="9">Gri0909</strain>
    </source>
</reference>
<feature type="transmembrane region" description="Helical" evidence="6">
    <location>
        <begin position="139"/>
        <end position="155"/>
    </location>
</feature>
<gene>
    <name evidence="8" type="ORF">EOI86_03500</name>
</gene>
<feature type="transmembrane region" description="Helical" evidence="6">
    <location>
        <begin position="200"/>
        <end position="219"/>
    </location>
</feature>
<evidence type="ECO:0000256" key="4">
    <source>
        <dbReference type="ARBA" id="ARBA00022989"/>
    </source>
</evidence>
<keyword evidence="4 6" id="KW-1133">Transmembrane helix</keyword>
<feature type="transmembrane region" description="Helical" evidence="6">
    <location>
        <begin position="114"/>
        <end position="133"/>
    </location>
</feature>
<dbReference type="OrthoDB" id="9812899at2"/>
<dbReference type="SUPFAM" id="SSF103481">
    <property type="entry name" value="Multidrug resistance efflux transporter EmrE"/>
    <property type="match status" value="2"/>
</dbReference>
<feature type="transmembrane region" description="Helical" evidence="6">
    <location>
        <begin position="89"/>
        <end position="107"/>
    </location>
</feature>